<organism evidence="1 2">
    <name type="scientific">Plectonema radiosum NIES-515</name>
    <dbReference type="NCBI Taxonomy" id="2986073"/>
    <lineage>
        <taxon>Bacteria</taxon>
        <taxon>Bacillati</taxon>
        <taxon>Cyanobacteriota</taxon>
        <taxon>Cyanophyceae</taxon>
        <taxon>Oscillatoriophycideae</taxon>
        <taxon>Oscillatoriales</taxon>
        <taxon>Microcoleaceae</taxon>
        <taxon>Plectonema</taxon>
    </lineage>
</organism>
<dbReference type="Proteomes" id="UP001526143">
    <property type="component" value="Unassembled WGS sequence"/>
</dbReference>
<evidence type="ECO:0000313" key="1">
    <source>
        <dbReference type="EMBL" id="MCV3215651.1"/>
    </source>
</evidence>
<protein>
    <submittedName>
        <fullName evidence="1">Uncharacterized protein</fullName>
    </submittedName>
</protein>
<proteinExistence type="predicted"/>
<dbReference type="RefSeq" id="WP_263747299.1">
    <property type="nucleotide sequence ID" value="NZ_JAOWRF010000277.1"/>
</dbReference>
<accession>A0ABT3B2Q8</accession>
<keyword evidence="2" id="KW-1185">Reference proteome</keyword>
<reference evidence="1 2" key="1">
    <citation type="submission" date="2022-10" db="EMBL/GenBank/DDBJ databases">
        <title>Identification of biosynthetic pathway for the production of the potent trypsin inhibitor radiosumin.</title>
        <authorList>
            <person name="Fewer D.P."/>
            <person name="Delbaje E."/>
            <person name="Ouyang X."/>
            <person name="Agostino P.D."/>
            <person name="Wahlsten M."/>
            <person name="Jokela J."/>
            <person name="Permi P."/>
            <person name="Haapaniemi E."/>
            <person name="Koistinen H."/>
        </authorList>
    </citation>
    <scope>NUCLEOTIDE SEQUENCE [LARGE SCALE GENOMIC DNA]</scope>
    <source>
        <strain evidence="1 2">NIES-515</strain>
    </source>
</reference>
<dbReference type="EMBL" id="JAOWRF010000277">
    <property type="protein sequence ID" value="MCV3215651.1"/>
    <property type="molecule type" value="Genomic_DNA"/>
</dbReference>
<sequence>MNFCKVISQKWQLFYQVKFFVLMLFCMECENFYLFQQEGSHCTCTAVSVETAVAHGGNPQDRAAS</sequence>
<evidence type="ECO:0000313" key="2">
    <source>
        <dbReference type="Proteomes" id="UP001526143"/>
    </source>
</evidence>
<comment type="caution">
    <text evidence="1">The sequence shown here is derived from an EMBL/GenBank/DDBJ whole genome shotgun (WGS) entry which is preliminary data.</text>
</comment>
<gene>
    <name evidence="1" type="ORF">OGM63_19400</name>
</gene>
<name>A0ABT3B2Q8_9CYAN</name>